<dbReference type="InterPro" id="IPR013766">
    <property type="entry name" value="Thioredoxin_domain"/>
</dbReference>
<keyword evidence="7" id="KW-0472">Membrane</keyword>
<dbReference type="Gene3D" id="3.40.30.10">
    <property type="entry name" value="Glutaredoxin"/>
    <property type="match status" value="1"/>
</dbReference>
<dbReference type="GO" id="GO:0042744">
    <property type="term" value="P:hydrogen peroxide catabolic process"/>
    <property type="evidence" value="ECO:0007669"/>
    <property type="project" value="TreeGrafter"/>
</dbReference>
<keyword evidence="3 6" id="KW-0049">Antioxidant</keyword>
<evidence type="ECO:0000259" key="8">
    <source>
        <dbReference type="PROSITE" id="PS51352"/>
    </source>
</evidence>
<comment type="similarity">
    <text evidence="1 6">Belongs to the peroxiredoxin family. Prx5 subfamily.</text>
</comment>
<evidence type="ECO:0000256" key="2">
    <source>
        <dbReference type="ARBA" id="ARBA00022559"/>
    </source>
</evidence>
<evidence type="ECO:0000256" key="7">
    <source>
        <dbReference type="SAM" id="Phobius"/>
    </source>
</evidence>
<keyword evidence="4 6" id="KW-0560">Oxidoreductase</keyword>
<evidence type="ECO:0000256" key="4">
    <source>
        <dbReference type="ARBA" id="ARBA00023002"/>
    </source>
</evidence>
<dbReference type="Proteomes" id="UP001162131">
    <property type="component" value="Unassembled WGS sequence"/>
</dbReference>
<sequence>MEYQKLLIHIIILKLTWNFIILIIKMLARISKRLLHINQSIPHLKLVVCSGNEGKYNIERDIDSETYFANKKVVLIGFPGAYTPTCTGTHIPQFVKLQENFDQKGVELIGLAVNDPFVLKEFGQDMGGKIAYIADGSGYFTRALDAGLDLTEKGLGYRTRRFTALVENGVITQVNDENGGQLTAISSAETILKSI</sequence>
<feature type="active site" description="Cysteine sulfenic acid (-SOH) intermediate" evidence="5">
    <location>
        <position position="86"/>
    </location>
</feature>
<reference evidence="9" key="1">
    <citation type="submission" date="2021-09" db="EMBL/GenBank/DDBJ databases">
        <authorList>
            <consortium name="AG Swart"/>
            <person name="Singh M."/>
            <person name="Singh A."/>
            <person name="Seah K."/>
            <person name="Emmerich C."/>
        </authorList>
    </citation>
    <scope>NUCLEOTIDE SEQUENCE</scope>
    <source>
        <strain evidence="9">ATCC30299</strain>
    </source>
</reference>
<keyword evidence="7" id="KW-1133">Transmembrane helix</keyword>
<dbReference type="GO" id="GO:0045454">
    <property type="term" value="P:cell redox homeostasis"/>
    <property type="evidence" value="ECO:0007669"/>
    <property type="project" value="TreeGrafter"/>
</dbReference>
<dbReference type="PANTHER" id="PTHR10430">
    <property type="entry name" value="PEROXIREDOXIN"/>
    <property type="match status" value="1"/>
</dbReference>
<gene>
    <name evidence="9" type="ORF">BSTOLATCC_MIC42064</name>
</gene>
<dbReference type="SUPFAM" id="SSF52833">
    <property type="entry name" value="Thioredoxin-like"/>
    <property type="match status" value="1"/>
</dbReference>
<evidence type="ECO:0000313" key="9">
    <source>
        <dbReference type="EMBL" id="CAG9326797.1"/>
    </source>
</evidence>
<evidence type="ECO:0000256" key="5">
    <source>
        <dbReference type="PIRSR" id="PIRSR637944-1"/>
    </source>
</evidence>
<comment type="function">
    <text evidence="6">Thiol-specific peroxidase that catalyzes the reduction of hydrogen peroxide and organic hydroperoxides to water and alcohols, respectively. Plays a role in cell protection against oxidative stress by detoxifying peroxides.</text>
</comment>
<dbReference type="GO" id="GO:0008379">
    <property type="term" value="F:thioredoxin peroxidase activity"/>
    <property type="evidence" value="ECO:0007669"/>
    <property type="project" value="InterPro"/>
</dbReference>
<proteinExistence type="inferred from homology"/>
<dbReference type="GO" id="GO:0005737">
    <property type="term" value="C:cytoplasm"/>
    <property type="evidence" value="ECO:0007669"/>
    <property type="project" value="TreeGrafter"/>
</dbReference>
<dbReference type="EMBL" id="CAJZBQ010000041">
    <property type="protein sequence ID" value="CAG9326797.1"/>
    <property type="molecule type" value="Genomic_DNA"/>
</dbReference>
<comment type="caution">
    <text evidence="9">The sequence shown here is derived from an EMBL/GenBank/DDBJ whole genome shotgun (WGS) entry which is preliminary data.</text>
</comment>
<dbReference type="Pfam" id="PF08534">
    <property type="entry name" value="Redoxin"/>
    <property type="match status" value="1"/>
</dbReference>
<evidence type="ECO:0000313" key="10">
    <source>
        <dbReference type="Proteomes" id="UP001162131"/>
    </source>
</evidence>
<feature type="domain" description="Thioredoxin" evidence="8">
    <location>
        <begin position="35"/>
        <end position="195"/>
    </location>
</feature>
<dbReference type="InterPro" id="IPR037944">
    <property type="entry name" value="PRX5-like"/>
</dbReference>
<accession>A0AAU9JTL5</accession>
<evidence type="ECO:0000256" key="3">
    <source>
        <dbReference type="ARBA" id="ARBA00022862"/>
    </source>
</evidence>
<keyword evidence="6" id="KW-0676">Redox-active center</keyword>
<dbReference type="InterPro" id="IPR013740">
    <property type="entry name" value="Redoxin"/>
</dbReference>
<evidence type="ECO:0000256" key="1">
    <source>
        <dbReference type="ARBA" id="ARBA00010505"/>
    </source>
</evidence>
<dbReference type="GO" id="GO:0034599">
    <property type="term" value="P:cellular response to oxidative stress"/>
    <property type="evidence" value="ECO:0007669"/>
    <property type="project" value="InterPro"/>
</dbReference>
<evidence type="ECO:0000256" key="6">
    <source>
        <dbReference type="RuleBase" id="RU366011"/>
    </source>
</evidence>
<dbReference type="CDD" id="cd03013">
    <property type="entry name" value="PRX5_like"/>
    <property type="match status" value="1"/>
</dbReference>
<dbReference type="InterPro" id="IPR036249">
    <property type="entry name" value="Thioredoxin-like_sf"/>
</dbReference>
<keyword evidence="7" id="KW-0812">Transmembrane</keyword>
<dbReference type="PANTHER" id="PTHR10430:SF16">
    <property type="entry name" value="PEROXIREDOXIN-5, MITOCHONDRIAL"/>
    <property type="match status" value="1"/>
</dbReference>
<keyword evidence="10" id="KW-1185">Reference proteome</keyword>
<protein>
    <recommendedName>
        <fullName evidence="8">Thioredoxin domain-containing protein</fullName>
    </recommendedName>
</protein>
<dbReference type="PROSITE" id="PS51352">
    <property type="entry name" value="THIOREDOXIN_2"/>
    <property type="match status" value="1"/>
</dbReference>
<dbReference type="AlphaFoldDB" id="A0AAU9JTL5"/>
<feature type="transmembrane region" description="Helical" evidence="7">
    <location>
        <begin position="6"/>
        <end position="28"/>
    </location>
</feature>
<keyword evidence="2 6" id="KW-0575">Peroxidase</keyword>
<organism evidence="9 10">
    <name type="scientific">Blepharisma stoltei</name>
    <dbReference type="NCBI Taxonomy" id="1481888"/>
    <lineage>
        <taxon>Eukaryota</taxon>
        <taxon>Sar</taxon>
        <taxon>Alveolata</taxon>
        <taxon>Ciliophora</taxon>
        <taxon>Postciliodesmatophora</taxon>
        <taxon>Heterotrichea</taxon>
        <taxon>Heterotrichida</taxon>
        <taxon>Blepharismidae</taxon>
        <taxon>Blepharisma</taxon>
    </lineage>
</organism>
<name>A0AAU9JTL5_9CILI</name>